<dbReference type="Pfam" id="PF02779">
    <property type="entry name" value="Transket_pyr"/>
    <property type="match status" value="1"/>
</dbReference>
<dbReference type="FunCoup" id="A0A2S8SWY4">
    <property type="interactions" value="188"/>
</dbReference>
<dbReference type="CDD" id="cd07036">
    <property type="entry name" value="TPP_PYR_E1-PDHc-beta_like"/>
    <property type="match status" value="1"/>
</dbReference>
<dbReference type="Gene3D" id="3.40.50.970">
    <property type="match status" value="1"/>
</dbReference>
<dbReference type="Pfam" id="PF02780">
    <property type="entry name" value="Transketolase_C"/>
    <property type="match status" value="1"/>
</dbReference>
<dbReference type="FunFam" id="3.40.50.970:FF:000001">
    <property type="entry name" value="Pyruvate dehydrogenase E1 beta subunit"/>
    <property type="match status" value="1"/>
</dbReference>
<dbReference type="InterPro" id="IPR029061">
    <property type="entry name" value="THDP-binding"/>
</dbReference>
<comment type="caution">
    <text evidence="5">The sequence shown here is derived from an EMBL/GenBank/DDBJ whole genome shotgun (WGS) entry which is preliminary data.</text>
</comment>
<keyword evidence="3" id="KW-0786">Thiamine pyrophosphate</keyword>
<name>A0A2S8SWY4_9BACT</name>
<evidence type="ECO:0000313" key="5">
    <source>
        <dbReference type="EMBL" id="PQV65308.1"/>
    </source>
</evidence>
<proteinExistence type="predicted"/>
<dbReference type="PANTHER" id="PTHR43257">
    <property type="entry name" value="PYRUVATE DEHYDROGENASE E1 COMPONENT BETA SUBUNIT"/>
    <property type="match status" value="1"/>
</dbReference>
<dbReference type="InterPro" id="IPR005475">
    <property type="entry name" value="Transketolase-like_Pyr-bd"/>
</dbReference>
<dbReference type="OrthoDB" id="9780894at2"/>
<dbReference type="FunFam" id="3.40.50.920:FF:000001">
    <property type="entry name" value="Pyruvate dehydrogenase E1 beta subunit"/>
    <property type="match status" value="1"/>
</dbReference>
<dbReference type="RefSeq" id="WP_105482057.1">
    <property type="nucleotide sequence ID" value="NZ_NIGF01000001.1"/>
</dbReference>
<dbReference type="Gene3D" id="3.40.50.920">
    <property type="match status" value="1"/>
</dbReference>
<dbReference type="NCBIfam" id="NF006667">
    <property type="entry name" value="PRK09212.1"/>
    <property type="match status" value="1"/>
</dbReference>
<evidence type="ECO:0000256" key="1">
    <source>
        <dbReference type="ARBA" id="ARBA00001964"/>
    </source>
</evidence>
<evidence type="ECO:0000313" key="6">
    <source>
        <dbReference type="Proteomes" id="UP000237684"/>
    </source>
</evidence>
<dbReference type="InParanoid" id="A0A2S8SWY4"/>
<organism evidence="5 6">
    <name type="scientific">Abditibacterium utsteinense</name>
    <dbReference type="NCBI Taxonomy" id="1960156"/>
    <lineage>
        <taxon>Bacteria</taxon>
        <taxon>Pseudomonadati</taxon>
        <taxon>Abditibacteriota</taxon>
        <taxon>Abditibacteriia</taxon>
        <taxon>Abditibacteriales</taxon>
        <taxon>Abditibacteriaceae</taxon>
        <taxon>Abditibacterium</taxon>
    </lineage>
</organism>
<evidence type="ECO:0000256" key="3">
    <source>
        <dbReference type="ARBA" id="ARBA00023052"/>
    </source>
</evidence>
<protein>
    <submittedName>
        <fullName evidence="5">Pyruvate dehydrogenase E1 component beta subunit</fullName>
    </submittedName>
</protein>
<dbReference type="GO" id="GO:0016491">
    <property type="term" value="F:oxidoreductase activity"/>
    <property type="evidence" value="ECO:0007669"/>
    <property type="project" value="UniProtKB-KW"/>
</dbReference>
<keyword evidence="6" id="KW-1185">Reference proteome</keyword>
<dbReference type="InterPro" id="IPR009014">
    <property type="entry name" value="Transketo_C/PFOR_II"/>
</dbReference>
<feature type="domain" description="Transketolase-like pyrimidine-binding" evidence="4">
    <location>
        <begin position="4"/>
        <end position="179"/>
    </location>
</feature>
<dbReference type="SUPFAM" id="SSF52922">
    <property type="entry name" value="TK C-terminal domain-like"/>
    <property type="match status" value="1"/>
</dbReference>
<sequence length="327" mass="35589">MREIYYSHAIREAMALEMRRDESVFLLGEDIAGYGGAFKVTQGLVEEFGPMRVKNTPISENSIVGVGVGAAICGMRPIVDIMFQDFITLAMDQIVNHAAKFHYMYGNQPRVPLVIRTPAGGGRNYGPTHSQSLEAWFMHVPGLKICAPSNAYDAKGLLISAIRDDNPVLFIESKLLYGVKGEVPEESYTVPLGEAKVVREGAHLTLVSYSRMVGECQKAADALAKSGIECEVIDLRCLAPLDMETVAASVEKTGRAIVVTEDCKTAGVSAEIMARIMEECFDYLQAPVRRVAGADTPIPCADILERAALPDAQKIVDAVAGLWREYS</sequence>
<dbReference type="SMART" id="SM00861">
    <property type="entry name" value="Transket_pyr"/>
    <property type="match status" value="1"/>
</dbReference>
<accession>A0A2S8SWY4</accession>
<evidence type="ECO:0000259" key="4">
    <source>
        <dbReference type="SMART" id="SM00861"/>
    </source>
</evidence>
<keyword evidence="2" id="KW-0560">Oxidoreductase</keyword>
<keyword evidence="5" id="KW-0670">Pyruvate</keyword>
<dbReference type="SUPFAM" id="SSF52518">
    <property type="entry name" value="Thiamin diphosphate-binding fold (THDP-binding)"/>
    <property type="match status" value="1"/>
</dbReference>
<dbReference type="EMBL" id="NIGF01000001">
    <property type="protein sequence ID" value="PQV65308.1"/>
    <property type="molecule type" value="Genomic_DNA"/>
</dbReference>
<dbReference type="Proteomes" id="UP000237684">
    <property type="component" value="Unassembled WGS sequence"/>
</dbReference>
<dbReference type="PANTHER" id="PTHR43257:SF2">
    <property type="entry name" value="PYRUVATE DEHYDROGENASE E1 COMPONENT SUBUNIT BETA"/>
    <property type="match status" value="1"/>
</dbReference>
<evidence type="ECO:0000256" key="2">
    <source>
        <dbReference type="ARBA" id="ARBA00023002"/>
    </source>
</evidence>
<dbReference type="AlphaFoldDB" id="A0A2S8SWY4"/>
<comment type="cofactor">
    <cofactor evidence="1">
        <name>thiamine diphosphate</name>
        <dbReference type="ChEBI" id="CHEBI:58937"/>
    </cofactor>
</comment>
<dbReference type="InterPro" id="IPR033248">
    <property type="entry name" value="Transketolase_C"/>
</dbReference>
<reference evidence="5 6" key="1">
    <citation type="journal article" date="2018" name="Syst. Appl. Microbiol.">
        <title>Abditibacterium utsteinense sp. nov., the first cultivated member of candidate phylum FBP, isolated from ice-free Antarctic soil samples.</title>
        <authorList>
            <person name="Tahon G."/>
            <person name="Tytgat B."/>
            <person name="Lebbe L."/>
            <person name="Carlier A."/>
            <person name="Willems A."/>
        </authorList>
    </citation>
    <scope>NUCLEOTIDE SEQUENCE [LARGE SCALE GENOMIC DNA]</scope>
    <source>
        <strain evidence="5 6">LMG 29911</strain>
    </source>
</reference>
<gene>
    <name evidence="5" type="ORF">B1R32_10146</name>
</gene>